<accession>A0A0G2FTQ8</accession>
<evidence type="ECO:0000256" key="1">
    <source>
        <dbReference type="ARBA" id="ARBA00008584"/>
    </source>
</evidence>
<organism evidence="5 6">
    <name type="scientific">Diaporthe ampelina</name>
    <dbReference type="NCBI Taxonomy" id="1214573"/>
    <lineage>
        <taxon>Eukaryota</taxon>
        <taxon>Fungi</taxon>
        <taxon>Dikarya</taxon>
        <taxon>Ascomycota</taxon>
        <taxon>Pezizomycotina</taxon>
        <taxon>Sordariomycetes</taxon>
        <taxon>Sordariomycetidae</taxon>
        <taxon>Diaporthales</taxon>
        <taxon>Diaporthaceae</taxon>
        <taxon>Diaporthe</taxon>
    </lineage>
</organism>
<evidence type="ECO:0000313" key="6">
    <source>
        <dbReference type="Proteomes" id="UP000034680"/>
    </source>
</evidence>
<dbReference type="PANTHER" id="PTHR43712">
    <property type="entry name" value="PUTATIVE (AFU_ORTHOLOGUE AFUA_4G14580)-RELATED"/>
    <property type="match status" value="1"/>
</dbReference>
<dbReference type="PANTHER" id="PTHR43712:SF15">
    <property type="entry name" value="MONODICTYPHENONE CLUSTER TRANSCRIPTIONAL COACTIVATOR MDPA"/>
    <property type="match status" value="1"/>
</dbReference>
<dbReference type="STRING" id="1214573.A0A0G2FTQ8"/>
<comment type="similarity">
    <text evidence="1">Belongs to the scytalone dehydratase family.</text>
</comment>
<protein>
    <submittedName>
        <fullName evidence="5">Putative scytalone dehydratase</fullName>
    </submittedName>
</protein>
<dbReference type="Proteomes" id="UP000034680">
    <property type="component" value="Unassembled WGS sequence"/>
</dbReference>
<evidence type="ECO:0000256" key="3">
    <source>
        <dbReference type="SAM" id="MobiDB-lite"/>
    </source>
</evidence>
<evidence type="ECO:0000313" key="5">
    <source>
        <dbReference type="EMBL" id="KKY37356.1"/>
    </source>
</evidence>
<name>A0A0G2FTQ8_9PEZI</name>
<feature type="domain" description="Scytalone dehydratase-like" evidence="4">
    <location>
        <begin position="8"/>
        <end position="169"/>
    </location>
</feature>
<dbReference type="AlphaFoldDB" id="A0A0G2FTQ8"/>
<comment type="caution">
    <text evidence="5">The sequence shown here is derived from an EMBL/GenBank/DDBJ whole genome shotgun (WGS) entry which is preliminary data.</text>
</comment>
<reference evidence="5 6" key="1">
    <citation type="submission" date="2015-05" db="EMBL/GenBank/DDBJ databases">
        <title>Distinctive expansion of gene families associated with plant cell wall degradation and secondary metabolism in the genomes of grapevine trunk pathogens.</title>
        <authorList>
            <person name="Lawrence D.P."/>
            <person name="Travadon R."/>
            <person name="Rolshausen P.E."/>
            <person name="Baumgartner K."/>
        </authorList>
    </citation>
    <scope>NUCLEOTIDE SEQUENCE [LARGE SCALE GENOMIC DNA]</scope>
    <source>
        <strain evidence="5">DA912</strain>
    </source>
</reference>
<dbReference type="InterPro" id="IPR049884">
    <property type="entry name" value="Scytalone_dh"/>
</dbReference>
<sequence length="691" mass="74785">MTTQQPNLEDVLGCQAALYEWAESYDNKDWGRLAKCIAPKLRVDYRAFLNKLWEAMPADEFVAMASDPHVLGNPRVKTQHFVGATRWVKIDDNNITGYHQMRVAHQKYADDELTTVAVKGHAHGKGTIWYRKVDGGQDGGLVWRFAGIEPDIRWSEYDHDRIFADGADSSNIMSFDAPVMSIDPPTSIEPAAATNYNTLPDRLESLSNELAIAAKALARSLDISQDAKGTLVASHRQPTVQKHETTRMQTLLTEPTSFIERLANQNQLLACVQWLCEFQVLACIPLSGSVTFEGVADLVDVPAAQLRSVVRMTATAGFLRLHHPAGEGDQDQVAHTALSAPFVTDLSCLDAVMFLAETAAPAALHMTAATKNLQRSSATVDESKGSSPSLVPYNVAFNTEQSFQATCAQQTKLQRQWPAYLRCITGMGESTTGASSGDDSETVELLTRLNWTSLGSASVVYAGAASVSIATTLAALYPKLNIIVQSGESISPTTAASSSRITMQERSPGAQQTIRDAAVYILQLPSPSHWDTCMMPSSSSEQRQGPASGSGKPLAQSSLPSCIQAELRGHLGVLRAKPSATLLVLVRSCVLPESGSADLNVEAAVRLHGLASLQLGLSNHDSRQQQPQPRWLDMAELVRLVEGVEDGAGRLAVVNKLRARTSAAVVVNIKYQPFANGINGTDSRFKTAQRH</sequence>
<evidence type="ECO:0000256" key="2">
    <source>
        <dbReference type="ARBA" id="ARBA00023239"/>
    </source>
</evidence>
<proteinExistence type="inferred from homology"/>
<feature type="region of interest" description="Disordered" evidence="3">
    <location>
        <begin position="531"/>
        <end position="556"/>
    </location>
</feature>
<keyword evidence="6" id="KW-1185">Reference proteome</keyword>
<dbReference type="OrthoDB" id="5281072at2759"/>
<reference evidence="5 6" key="2">
    <citation type="submission" date="2015-05" db="EMBL/GenBank/DDBJ databases">
        <authorList>
            <person name="Morales-Cruz A."/>
            <person name="Amrine K.C."/>
            <person name="Cantu D."/>
        </authorList>
    </citation>
    <scope>NUCLEOTIDE SEQUENCE [LARGE SCALE GENOMIC DNA]</scope>
    <source>
        <strain evidence="5">DA912</strain>
    </source>
</reference>
<evidence type="ECO:0000259" key="4">
    <source>
        <dbReference type="Pfam" id="PF02982"/>
    </source>
</evidence>
<dbReference type="Gene3D" id="3.40.50.150">
    <property type="entry name" value="Vaccinia Virus protein VP39"/>
    <property type="match status" value="1"/>
</dbReference>
<dbReference type="InterPro" id="IPR029063">
    <property type="entry name" value="SAM-dependent_MTases_sf"/>
</dbReference>
<dbReference type="SUPFAM" id="SSF46785">
    <property type="entry name" value="Winged helix' DNA-binding domain"/>
    <property type="match status" value="1"/>
</dbReference>
<dbReference type="InterPro" id="IPR036390">
    <property type="entry name" value="WH_DNA-bd_sf"/>
</dbReference>
<dbReference type="SUPFAM" id="SSF54427">
    <property type="entry name" value="NTF2-like"/>
    <property type="match status" value="1"/>
</dbReference>
<dbReference type="GO" id="GO:0016829">
    <property type="term" value="F:lyase activity"/>
    <property type="evidence" value="ECO:0007669"/>
    <property type="project" value="UniProtKB-KW"/>
</dbReference>
<dbReference type="InterPro" id="IPR032710">
    <property type="entry name" value="NTF2-like_dom_sf"/>
</dbReference>
<keyword evidence="2" id="KW-0456">Lyase</keyword>
<feature type="compositionally biased region" description="Polar residues" evidence="3">
    <location>
        <begin position="535"/>
        <end position="547"/>
    </location>
</feature>
<dbReference type="Gene3D" id="3.10.450.50">
    <property type="match status" value="1"/>
</dbReference>
<dbReference type="EMBL" id="LCUC01000089">
    <property type="protein sequence ID" value="KKY37356.1"/>
    <property type="molecule type" value="Genomic_DNA"/>
</dbReference>
<gene>
    <name evidence="5" type="ORF">UCDDA912_g02629</name>
</gene>
<dbReference type="Pfam" id="PF02982">
    <property type="entry name" value="Scytalone_dh"/>
    <property type="match status" value="1"/>
</dbReference>